<evidence type="ECO:0000256" key="14">
    <source>
        <dbReference type="PROSITE-ProRule" id="PRU01360"/>
    </source>
</evidence>
<dbReference type="InterPro" id="IPR036942">
    <property type="entry name" value="Beta-barrel_TonB_sf"/>
</dbReference>
<comment type="subcellular location">
    <subcellularLocation>
        <location evidence="1 14">Cell outer membrane</location>
        <topology evidence="1 14">Multi-pass membrane protein</topology>
    </subcellularLocation>
</comment>
<evidence type="ECO:0000256" key="12">
    <source>
        <dbReference type="ARBA" id="ARBA00023170"/>
    </source>
</evidence>
<evidence type="ECO:0000313" key="21">
    <source>
        <dbReference type="Proteomes" id="UP000322822"/>
    </source>
</evidence>
<dbReference type="GO" id="GO:0015891">
    <property type="term" value="P:siderophore transport"/>
    <property type="evidence" value="ECO:0007669"/>
    <property type="project" value="InterPro"/>
</dbReference>
<dbReference type="Pfam" id="PF07715">
    <property type="entry name" value="Plug"/>
    <property type="match status" value="1"/>
</dbReference>
<evidence type="ECO:0000256" key="16">
    <source>
        <dbReference type="SAM" id="MobiDB-lite"/>
    </source>
</evidence>
<dbReference type="AlphaFoldDB" id="A0A5P2HE82"/>
<feature type="signal peptide" evidence="17">
    <location>
        <begin position="1"/>
        <end position="25"/>
    </location>
</feature>
<evidence type="ECO:0000256" key="6">
    <source>
        <dbReference type="ARBA" id="ARBA00022692"/>
    </source>
</evidence>
<dbReference type="OrthoDB" id="9790771at2"/>
<evidence type="ECO:0000256" key="3">
    <source>
        <dbReference type="ARBA" id="ARBA00022448"/>
    </source>
</evidence>
<keyword evidence="12 20" id="KW-0675">Receptor</keyword>
<keyword evidence="8" id="KW-0408">Iron</keyword>
<evidence type="ECO:0000256" key="10">
    <source>
        <dbReference type="ARBA" id="ARBA00023077"/>
    </source>
</evidence>
<feature type="domain" description="TonB-dependent receptor-like beta-barrel" evidence="18">
    <location>
        <begin position="278"/>
        <end position="725"/>
    </location>
</feature>
<dbReference type="InterPro" id="IPR010105">
    <property type="entry name" value="TonB_sidphr_rcpt"/>
</dbReference>
<dbReference type="CDD" id="cd01347">
    <property type="entry name" value="ligand_gated_channel"/>
    <property type="match status" value="1"/>
</dbReference>
<dbReference type="PANTHER" id="PTHR32552:SF89">
    <property type="entry name" value="CATECHOLATE SIDEROPHORE RECEPTOR FIU"/>
    <property type="match status" value="1"/>
</dbReference>
<keyword evidence="13 14" id="KW-0998">Cell outer membrane</keyword>
<keyword evidence="4 14" id="KW-1134">Transmembrane beta strand</keyword>
<accession>A0A5P2HE82</accession>
<evidence type="ECO:0000256" key="15">
    <source>
        <dbReference type="RuleBase" id="RU003357"/>
    </source>
</evidence>
<dbReference type="SUPFAM" id="SSF56935">
    <property type="entry name" value="Porins"/>
    <property type="match status" value="1"/>
</dbReference>
<evidence type="ECO:0000256" key="17">
    <source>
        <dbReference type="SAM" id="SignalP"/>
    </source>
</evidence>
<evidence type="ECO:0000256" key="7">
    <source>
        <dbReference type="ARBA" id="ARBA00022729"/>
    </source>
</evidence>
<evidence type="ECO:0000256" key="9">
    <source>
        <dbReference type="ARBA" id="ARBA00023065"/>
    </source>
</evidence>
<dbReference type="InterPro" id="IPR012910">
    <property type="entry name" value="Plug_dom"/>
</dbReference>
<feature type="domain" description="TonB-dependent receptor plug" evidence="19">
    <location>
        <begin position="80"/>
        <end position="178"/>
    </location>
</feature>
<feature type="compositionally biased region" description="Low complexity" evidence="16">
    <location>
        <begin position="32"/>
        <end position="52"/>
    </location>
</feature>
<evidence type="ECO:0000256" key="2">
    <source>
        <dbReference type="ARBA" id="ARBA00009810"/>
    </source>
</evidence>
<dbReference type="Pfam" id="PF00593">
    <property type="entry name" value="TonB_dep_Rec_b-barrel"/>
    <property type="match status" value="1"/>
</dbReference>
<evidence type="ECO:0000259" key="18">
    <source>
        <dbReference type="Pfam" id="PF00593"/>
    </source>
</evidence>
<keyword evidence="7 17" id="KW-0732">Signal</keyword>
<name>A0A5P2HE82_9BURK</name>
<keyword evidence="10 15" id="KW-0798">TonB box</keyword>
<organism evidence="20 21">
    <name type="scientific">Cupriavidus pauculus</name>
    <dbReference type="NCBI Taxonomy" id="82633"/>
    <lineage>
        <taxon>Bacteria</taxon>
        <taxon>Pseudomonadati</taxon>
        <taxon>Pseudomonadota</taxon>
        <taxon>Betaproteobacteria</taxon>
        <taxon>Burkholderiales</taxon>
        <taxon>Burkholderiaceae</taxon>
        <taxon>Cupriavidus</taxon>
    </lineage>
</organism>
<dbReference type="PROSITE" id="PS52016">
    <property type="entry name" value="TONB_DEPENDENT_REC_3"/>
    <property type="match status" value="1"/>
</dbReference>
<dbReference type="PANTHER" id="PTHR32552">
    <property type="entry name" value="FERRICHROME IRON RECEPTOR-RELATED"/>
    <property type="match status" value="1"/>
</dbReference>
<dbReference type="FunFam" id="2.170.130.10:FF:000001">
    <property type="entry name" value="Catecholate siderophore TonB-dependent receptor"/>
    <property type="match status" value="1"/>
</dbReference>
<comment type="similarity">
    <text evidence="2 14 15">Belongs to the TonB-dependent receptor family.</text>
</comment>
<dbReference type="InterPro" id="IPR039426">
    <property type="entry name" value="TonB-dep_rcpt-like"/>
</dbReference>
<evidence type="ECO:0000256" key="8">
    <source>
        <dbReference type="ARBA" id="ARBA00023004"/>
    </source>
</evidence>
<feature type="region of interest" description="Disordered" evidence="16">
    <location>
        <begin position="32"/>
        <end position="61"/>
    </location>
</feature>
<keyword evidence="9" id="KW-0406">Ion transport</keyword>
<evidence type="ECO:0000256" key="13">
    <source>
        <dbReference type="ARBA" id="ARBA00023237"/>
    </source>
</evidence>
<dbReference type="InterPro" id="IPR037066">
    <property type="entry name" value="Plug_dom_sf"/>
</dbReference>
<dbReference type="InterPro" id="IPR000531">
    <property type="entry name" value="Beta-barrel_TonB"/>
</dbReference>
<dbReference type="GO" id="GO:0015344">
    <property type="term" value="F:siderophore uptake transmembrane transporter activity"/>
    <property type="evidence" value="ECO:0007669"/>
    <property type="project" value="TreeGrafter"/>
</dbReference>
<dbReference type="GO" id="GO:0009279">
    <property type="term" value="C:cell outer membrane"/>
    <property type="evidence" value="ECO:0007669"/>
    <property type="project" value="UniProtKB-SubCell"/>
</dbReference>
<dbReference type="Gene3D" id="2.170.130.10">
    <property type="entry name" value="TonB-dependent receptor, plug domain"/>
    <property type="match status" value="1"/>
</dbReference>
<dbReference type="EMBL" id="CP044067">
    <property type="protein sequence ID" value="QET05914.1"/>
    <property type="molecule type" value="Genomic_DNA"/>
</dbReference>
<evidence type="ECO:0000256" key="4">
    <source>
        <dbReference type="ARBA" id="ARBA00022452"/>
    </source>
</evidence>
<proteinExistence type="inferred from homology"/>
<dbReference type="GO" id="GO:0038023">
    <property type="term" value="F:signaling receptor activity"/>
    <property type="evidence" value="ECO:0007669"/>
    <property type="project" value="InterPro"/>
</dbReference>
<keyword evidence="3 14" id="KW-0813">Transport</keyword>
<gene>
    <name evidence="20" type="ORF">FOB72_28660</name>
</gene>
<evidence type="ECO:0000256" key="1">
    <source>
        <dbReference type="ARBA" id="ARBA00004571"/>
    </source>
</evidence>
<keyword evidence="5" id="KW-0410">Iron transport</keyword>
<reference evidence="20 21" key="1">
    <citation type="submission" date="2019-09" db="EMBL/GenBank/DDBJ databases">
        <title>FDA dAtabase for Regulatory Grade micrObial Sequences (FDA-ARGOS): Supporting development and validation of Infectious Disease Dx tests.</title>
        <authorList>
            <person name="Sciortino C."/>
            <person name="Tallon L."/>
            <person name="Sadzewicz L."/>
            <person name="Vavikolanu K."/>
            <person name="Mehta A."/>
            <person name="Aluvathingal J."/>
            <person name="Nadendla S."/>
            <person name="Nandy P."/>
            <person name="Geyer C."/>
            <person name="Yan Y."/>
            <person name="Sichtig H."/>
        </authorList>
    </citation>
    <scope>NUCLEOTIDE SEQUENCE [LARGE SCALE GENOMIC DNA]</scope>
    <source>
        <strain evidence="20 21">FDAARGOS_664</strain>
    </source>
</reference>
<dbReference type="Gene3D" id="2.40.170.20">
    <property type="entry name" value="TonB-dependent receptor, beta-barrel domain"/>
    <property type="match status" value="1"/>
</dbReference>
<protein>
    <submittedName>
        <fullName evidence="20">TonB-dependent siderophore receptor</fullName>
    </submittedName>
</protein>
<keyword evidence="11 14" id="KW-0472">Membrane</keyword>
<sequence length="756" mass="82276">MSRYSEVFRPNALVTAIAGPMAAMAMQGAAAQEAQPQPAAPAQTTAQASPPARLKSVTVQAQRDEYKVDEAQSAKFTAPLLDTPKSVTVIPAEVIQQSGSITLQDALRTTPGITFGAGEGGNPISDRPFIRGFDSMASIFVDGARDAASQTRDTFNIESIEVIKGPSSAFGGKGSVGGMINIVSKLPQKENFVQGSVGIGTDAYKRATLDGNYLLNDNTALRLNAMAYDANTPGREAVGGHSWGFAPSVTFGMTGPTKVTLQYYHLQGRDMPDYSIPYARPAAQASKANPVGPANVDRNNFYGLVDRDFRKTQTDIGTAIIEHAFSDRLKVRNLTRWGRSTNDYIVTNPDDSRGNVANGYVYRSTKNRDSATETLTNQTDFTAKFETGFLKHTALFGFEFSRDDTNNTPYNIVPSVAGTTCNAALLASYDCTSLYNPNPGDPWRGRIGKLPATTNTTTNERAVYLFDTVEITKQWLVNGGVRYDSYRTNQFTPAYTNPNTNAAVAAVGLSNSSHFFNYQAGIVYKPVEYGSIYVSYGTASSPPGTTNGDGADNLTAQIQNLDPERSRSWELGTKWDLLGRRLSLTGAVFMIDKDNARVAVDANTTQNVGKQKVKGFELGFAGNLTDKWGVFGGYTYLHSELEDNGAVNRANNGNQFPNTPKNSFSLWSTYQLLPDFTVGGGAYYVAQVFGNPANSLYVPSYWRFDAMAAYRVNKNLTLQLNVQNLFNREYFTKAFTAHYASLAPGRFGMLTANFRF</sequence>
<evidence type="ECO:0000313" key="20">
    <source>
        <dbReference type="EMBL" id="QET05914.1"/>
    </source>
</evidence>
<evidence type="ECO:0000256" key="11">
    <source>
        <dbReference type="ARBA" id="ARBA00023136"/>
    </source>
</evidence>
<dbReference type="Proteomes" id="UP000322822">
    <property type="component" value="Chromosome 2"/>
</dbReference>
<evidence type="ECO:0000259" key="19">
    <source>
        <dbReference type="Pfam" id="PF07715"/>
    </source>
</evidence>
<feature type="chain" id="PRO_5024807760" evidence="17">
    <location>
        <begin position="26"/>
        <end position="756"/>
    </location>
</feature>
<keyword evidence="6 14" id="KW-0812">Transmembrane</keyword>
<dbReference type="NCBIfam" id="TIGR01783">
    <property type="entry name" value="TonB-siderophor"/>
    <property type="match status" value="1"/>
</dbReference>
<evidence type="ECO:0000256" key="5">
    <source>
        <dbReference type="ARBA" id="ARBA00022496"/>
    </source>
</evidence>